<dbReference type="OrthoDB" id="2855553at2"/>
<protein>
    <submittedName>
        <fullName evidence="1">Uncharacterized protein</fullName>
    </submittedName>
</protein>
<dbReference type="AlphaFoldDB" id="U2Q191"/>
<name>U2Q191_9CLOT</name>
<organism evidence="1 2">
    <name type="scientific">Clostridium intestinale URNW</name>
    <dbReference type="NCBI Taxonomy" id="1294142"/>
    <lineage>
        <taxon>Bacteria</taxon>
        <taxon>Bacillati</taxon>
        <taxon>Bacillota</taxon>
        <taxon>Clostridia</taxon>
        <taxon>Eubacteriales</taxon>
        <taxon>Clostridiaceae</taxon>
        <taxon>Clostridium</taxon>
    </lineage>
</organism>
<sequence>MEIHVKDNAVNSLEVGLQFYNKFLNNLNNIDISVTHYGNLKFSVIAIHNSIELLTKSILLDINEFLVFKSEVETDDILCGLLRDQYSRKKSKANLAYHAVFSTNSYKTIEYGKSILLLYKIFNDKLSKNNYETLKKLAEYRNTLTHLGYASTFEWYKILVVLNKSLELILEFYINNLIKAEEYFTKRIKNNIDKTLKKSKEHIEDIWIASNEWILDTINGILSECLVIEAVKINNAEIDTGYGYELYKKVNFTYNYKSEVVNLSWQFIYSYLNEAIVIIDDNNFIVVYISIDDCNITFSKDEDGIPNELKEIGILIPKSKVNYDKEKDYDLSNKSPNVRLNLSPDKFLIILNLYLKNIIKE</sequence>
<proteinExistence type="predicted"/>
<dbReference type="RefSeq" id="WP_021802803.1">
    <property type="nucleotide sequence ID" value="NZ_KI273145.1"/>
</dbReference>
<dbReference type="Proteomes" id="UP000016721">
    <property type="component" value="Unassembled WGS sequence"/>
</dbReference>
<dbReference type="STRING" id="1294142.CINTURNW_2821"/>
<keyword evidence="2" id="KW-1185">Reference proteome</keyword>
<comment type="caution">
    <text evidence="1">The sequence shown here is derived from an EMBL/GenBank/DDBJ whole genome shotgun (WGS) entry which is preliminary data.</text>
</comment>
<accession>U2Q191</accession>
<dbReference type="PATRIC" id="fig|1294142.3.peg.2928"/>
<dbReference type="EMBL" id="APJA01000014">
    <property type="protein sequence ID" value="ERK29814.1"/>
    <property type="molecule type" value="Genomic_DNA"/>
</dbReference>
<dbReference type="eggNOG" id="ENOG50338T4">
    <property type="taxonomic scope" value="Bacteria"/>
</dbReference>
<reference evidence="1 2" key="1">
    <citation type="journal article" date="2013" name="Genome Announc.">
        <title>Draft Genome Sequence of the Hydrogen- and Ethanol-Producing Bacterium Clostridium intestinale Strain URNW.</title>
        <authorList>
            <person name="Lal S."/>
            <person name="Ramachandran U."/>
            <person name="Zhang X."/>
            <person name="Sparling R."/>
            <person name="Levin D.B."/>
        </authorList>
    </citation>
    <scope>NUCLEOTIDE SEQUENCE [LARGE SCALE GENOMIC DNA]</scope>
    <source>
        <strain evidence="1 2">URNW</strain>
    </source>
</reference>
<evidence type="ECO:0000313" key="2">
    <source>
        <dbReference type="Proteomes" id="UP000016721"/>
    </source>
</evidence>
<gene>
    <name evidence="1" type="ORF">CINTURNW_2821</name>
</gene>
<evidence type="ECO:0000313" key="1">
    <source>
        <dbReference type="EMBL" id="ERK29814.1"/>
    </source>
</evidence>
<dbReference type="HOGENOM" id="CLU_782342_0_0_9"/>